<reference evidence="6" key="1">
    <citation type="submission" date="2020-07" db="EMBL/GenBank/DDBJ databases">
        <title>Huge and variable diversity of episymbiotic CPR bacteria and DPANN archaea in groundwater ecosystems.</title>
        <authorList>
            <person name="He C.Y."/>
            <person name="Keren R."/>
            <person name="Whittaker M."/>
            <person name="Farag I.F."/>
            <person name="Doudna J."/>
            <person name="Cate J.H.D."/>
            <person name="Banfield J.F."/>
        </authorList>
    </citation>
    <scope>NUCLEOTIDE SEQUENCE</scope>
    <source>
        <strain evidence="6">NC_groundwater_717_Ag_S-0.2um_59_8</strain>
    </source>
</reference>
<keyword evidence="4" id="KW-0503">Monooxygenase</keyword>
<dbReference type="InterPro" id="IPR011251">
    <property type="entry name" value="Luciferase-like_dom"/>
</dbReference>
<comment type="caution">
    <text evidence="6">The sequence shown here is derived from an EMBL/GenBank/DDBJ whole genome shotgun (WGS) entry which is preliminary data.</text>
</comment>
<dbReference type="PANTHER" id="PTHR42847">
    <property type="entry name" value="ALKANESULFONATE MONOOXYGENASE"/>
    <property type="match status" value="1"/>
</dbReference>
<dbReference type="SUPFAM" id="SSF51679">
    <property type="entry name" value="Bacterial luciferase-like"/>
    <property type="match status" value="1"/>
</dbReference>
<name>A0A932GNG0_UNCTE</name>
<evidence type="ECO:0000259" key="5">
    <source>
        <dbReference type="Pfam" id="PF00296"/>
    </source>
</evidence>
<proteinExistence type="predicted"/>
<dbReference type="Pfam" id="PF00296">
    <property type="entry name" value="Bac_luciferase"/>
    <property type="match status" value="1"/>
</dbReference>
<gene>
    <name evidence="6" type="ORF">HYY65_04835</name>
</gene>
<dbReference type="AlphaFoldDB" id="A0A932GNG0"/>
<dbReference type="InterPro" id="IPR019921">
    <property type="entry name" value="Lucif-like_OxRdtase_Rv2161c"/>
</dbReference>
<accession>A0A932GNG0</accession>
<dbReference type="PANTHER" id="PTHR42847:SF4">
    <property type="entry name" value="ALKANESULFONATE MONOOXYGENASE-RELATED"/>
    <property type="match status" value="1"/>
</dbReference>
<keyword evidence="2" id="KW-0288">FMN</keyword>
<protein>
    <submittedName>
        <fullName evidence="6">LLM class flavin-dependent oxidoreductase</fullName>
    </submittedName>
</protein>
<organism evidence="6 7">
    <name type="scientific">Tectimicrobiota bacterium</name>
    <dbReference type="NCBI Taxonomy" id="2528274"/>
    <lineage>
        <taxon>Bacteria</taxon>
        <taxon>Pseudomonadati</taxon>
        <taxon>Nitrospinota/Tectimicrobiota group</taxon>
        <taxon>Candidatus Tectimicrobiota</taxon>
    </lineage>
</organism>
<sequence>MAEQMYKIGFNINPRATQGDKIDAKLYIEMAERADRMGLCYLSVPDFISRPVPRYDALTYIAALSVRTKHVKIGTDVLVTPLRSPIELARRISTIDNLSDGRFIFGAGLGWWPKECEDVGISFKQRAGRTDEILHILKRIWTEPSVTHQGKYYQFRDVVVEPKPVQKPHPPIWIGGATDAAMRRTARIGDGWQGSLEGGHVGMEHIEGEVRTVDPHEPIRKLAEYARAEGRDPKSIRIAFIISCNINPDPKKAVEEGRVFWESQMNSIQGGRPFEVKRKVAVYGPAEELAVRIKELLSYGAERVVLYFHSFDIKAQVERLEKTVLPLM</sequence>
<keyword evidence="3" id="KW-0560">Oxidoreductase</keyword>
<dbReference type="Proteomes" id="UP000741360">
    <property type="component" value="Unassembled WGS sequence"/>
</dbReference>
<dbReference type="InterPro" id="IPR050172">
    <property type="entry name" value="SsuD_RutA_monooxygenase"/>
</dbReference>
<evidence type="ECO:0000313" key="7">
    <source>
        <dbReference type="Proteomes" id="UP000741360"/>
    </source>
</evidence>
<keyword evidence="1" id="KW-0285">Flavoprotein</keyword>
<dbReference type="EMBL" id="JACPSX010000090">
    <property type="protein sequence ID" value="MBI3014383.1"/>
    <property type="molecule type" value="Genomic_DNA"/>
</dbReference>
<dbReference type="GO" id="GO:0046306">
    <property type="term" value="P:alkanesulfonate catabolic process"/>
    <property type="evidence" value="ECO:0007669"/>
    <property type="project" value="TreeGrafter"/>
</dbReference>
<dbReference type="NCBIfam" id="TIGR03619">
    <property type="entry name" value="F420_Rv2161c"/>
    <property type="match status" value="1"/>
</dbReference>
<evidence type="ECO:0000256" key="4">
    <source>
        <dbReference type="ARBA" id="ARBA00023033"/>
    </source>
</evidence>
<evidence type="ECO:0000256" key="2">
    <source>
        <dbReference type="ARBA" id="ARBA00022643"/>
    </source>
</evidence>
<dbReference type="InterPro" id="IPR036661">
    <property type="entry name" value="Luciferase-like_sf"/>
</dbReference>
<dbReference type="Gene3D" id="3.20.20.30">
    <property type="entry name" value="Luciferase-like domain"/>
    <property type="match status" value="1"/>
</dbReference>
<feature type="domain" description="Luciferase-like" evidence="5">
    <location>
        <begin position="22"/>
        <end position="275"/>
    </location>
</feature>
<dbReference type="GO" id="GO:0008726">
    <property type="term" value="F:alkanesulfonate monooxygenase activity"/>
    <property type="evidence" value="ECO:0007669"/>
    <property type="project" value="TreeGrafter"/>
</dbReference>
<evidence type="ECO:0000313" key="6">
    <source>
        <dbReference type="EMBL" id="MBI3014383.1"/>
    </source>
</evidence>
<evidence type="ECO:0000256" key="3">
    <source>
        <dbReference type="ARBA" id="ARBA00023002"/>
    </source>
</evidence>
<evidence type="ECO:0000256" key="1">
    <source>
        <dbReference type="ARBA" id="ARBA00022630"/>
    </source>
</evidence>